<name>A0A4R5WDC4_MYCMU</name>
<dbReference type="RefSeq" id="WP_133427338.1">
    <property type="nucleotide sequence ID" value="NZ_SDLO01000013.1"/>
</dbReference>
<comment type="caution">
    <text evidence="2">The sequence shown here is derived from an EMBL/GenBank/DDBJ whole genome shotgun (WGS) entry which is preliminary data.</text>
</comment>
<keyword evidence="1" id="KW-0472">Membrane</keyword>
<gene>
    <name evidence="2" type="ORF">EUA03_17365</name>
</gene>
<organism evidence="2 3">
    <name type="scientific">Mycolicibacterium mucogenicum</name>
    <name type="common">Mycobacterium mucogenicum</name>
    <dbReference type="NCBI Taxonomy" id="56689"/>
    <lineage>
        <taxon>Bacteria</taxon>
        <taxon>Bacillati</taxon>
        <taxon>Actinomycetota</taxon>
        <taxon>Actinomycetes</taxon>
        <taxon>Mycobacteriales</taxon>
        <taxon>Mycobacteriaceae</taxon>
        <taxon>Mycolicibacterium</taxon>
    </lineage>
</organism>
<reference evidence="2 3" key="1">
    <citation type="submission" date="2019-01" db="EMBL/GenBank/DDBJ databases">
        <title>High-quality-draft genome sequences of five non-tuberculosis mycobacteriaceae isolated from a nosocomial environment.</title>
        <authorList>
            <person name="Tiago I."/>
            <person name="Alarico S."/>
            <person name="Pereira S.G."/>
            <person name="Coelho C."/>
            <person name="Maranha A."/>
            <person name="Empadinhas N."/>
        </authorList>
    </citation>
    <scope>NUCLEOTIDE SEQUENCE [LARGE SCALE GENOMIC DNA]</scope>
    <source>
        <strain evidence="2 3">24AIII</strain>
    </source>
</reference>
<evidence type="ECO:0000313" key="3">
    <source>
        <dbReference type="Proteomes" id="UP000294929"/>
    </source>
</evidence>
<keyword evidence="1" id="KW-0812">Transmembrane</keyword>
<keyword evidence="1" id="KW-1133">Transmembrane helix</keyword>
<accession>A0A4R5WDC4</accession>
<evidence type="ECO:0000256" key="1">
    <source>
        <dbReference type="SAM" id="Phobius"/>
    </source>
</evidence>
<proteinExistence type="predicted"/>
<protein>
    <submittedName>
        <fullName evidence="2">Uncharacterized protein</fullName>
    </submittedName>
</protein>
<dbReference type="Proteomes" id="UP000294929">
    <property type="component" value="Unassembled WGS sequence"/>
</dbReference>
<evidence type="ECO:0000313" key="2">
    <source>
        <dbReference type="EMBL" id="TDK87695.1"/>
    </source>
</evidence>
<dbReference type="AlphaFoldDB" id="A0A4R5WDC4"/>
<feature type="transmembrane region" description="Helical" evidence="1">
    <location>
        <begin position="20"/>
        <end position="37"/>
    </location>
</feature>
<feature type="transmembrane region" description="Helical" evidence="1">
    <location>
        <begin position="76"/>
        <end position="96"/>
    </location>
</feature>
<feature type="transmembrane region" description="Helical" evidence="1">
    <location>
        <begin position="116"/>
        <end position="136"/>
    </location>
</feature>
<sequence length="150" mass="15941">MQLLEEALHDIGTGRFERTLAALTAVGAAITAGEIYFSHDAASFGNKMMYWPIVVLPTAIPAGVAGFFSQRAARTVLPLTSAAIVINGLQGTYLHWRGIRQRPGGLTKYNMESGPPAFAPLLASLVGGMGLLAAVLRRESLSLHRDGADH</sequence>
<feature type="transmembrane region" description="Helical" evidence="1">
    <location>
        <begin position="49"/>
        <end position="69"/>
    </location>
</feature>
<dbReference type="EMBL" id="SDLO01000013">
    <property type="protein sequence ID" value="TDK87695.1"/>
    <property type="molecule type" value="Genomic_DNA"/>
</dbReference>